<dbReference type="GO" id="GO:0055085">
    <property type="term" value="P:transmembrane transport"/>
    <property type="evidence" value="ECO:0007669"/>
    <property type="project" value="InterPro"/>
</dbReference>
<protein>
    <submittedName>
        <fullName evidence="9">Putative transporter</fullName>
    </submittedName>
</protein>
<dbReference type="GO" id="GO:0005886">
    <property type="term" value="C:plasma membrane"/>
    <property type="evidence" value="ECO:0007669"/>
    <property type="project" value="UniProtKB-SubCell"/>
</dbReference>
<evidence type="ECO:0000256" key="8">
    <source>
        <dbReference type="SAM" id="Phobius"/>
    </source>
</evidence>
<feature type="transmembrane region" description="Helical" evidence="8">
    <location>
        <begin position="110"/>
        <end position="131"/>
    </location>
</feature>
<keyword evidence="5 8" id="KW-0812">Transmembrane</keyword>
<feature type="transmembrane region" description="Helical" evidence="8">
    <location>
        <begin position="301"/>
        <end position="325"/>
    </location>
</feature>
<evidence type="ECO:0000256" key="4">
    <source>
        <dbReference type="ARBA" id="ARBA00022475"/>
    </source>
</evidence>
<feature type="transmembrane region" description="Helical" evidence="8">
    <location>
        <begin position="6"/>
        <end position="23"/>
    </location>
</feature>
<dbReference type="InterPro" id="IPR004776">
    <property type="entry name" value="Mem_transp_PIN-like"/>
</dbReference>
<dbReference type="PANTHER" id="PTHR36838:SF4">
    <property type="entry name" value="AUXIN EFFLUX CARRIER FAMILY PROTEIN"/>
    <property type="match status" value="1"/>
</dbReference>
<dbReference type="Pfam" id="PF03547">
    <property type="entry name" value="Mem_trans"/>
    <property type="match status" value="1"/>
</dbReference>
<proteinExistence type="inferred from homology"/>
<comment type="caution">
    <text evidence="9">The sequence shown here is derived from an EMBL/GenBank/DDBJ whole genome shotgun (WGS) entry which is preliminary data.</text>
</comment>
<gene>
    <name evidence="9" type="ORF">KILIM_017_00450</name>
</gene>
<name>K6W7N1_9MICO</name>
<feature type="transmembrane region" description="Helical" evidence="8">
    <location>
        <begin position="44"/>
        <end position="61"/>
    </location>
</feature>
<evidence type="ECO:0000256" key="3">
    <source>
        <dbReference type="ARBA" id="ARBA00022448"/>
    </source>
</evidence>
<dbReference type="Proteomes" id="UP000008366">
    <property type="component" value="Unassembled WGS sequence"/>
</dbReference>
<feature type="transmembrane region" description="Helical" evidence="8">
    <location>
        <begin position="67"/>
        <end position="89"/>
    </location>
</feature>
<feature type="transmembrane region" description="Helical" evidence="8">
    <location>
        <begin position="242"/>
        <end position="268"/>
    </location>
</feature>
<dbReference type="EMBL" id="BAHD01000017">
    <property type="protein sequence ID" value="GAB95200.1"/>
    <property type="molecule type" value="Genomic_DNA"/>
</dbReference>
<feature type="transmembrane region" description="Helical" evidence="8">
    <location>
        <begin position="210"/>
        <end position="230"/>
    </location>
</feature>
<evidence type="ECO:0000256" key="6">
    <source>
        <dbReference type="ARBA" id="ARBA00022989"/>
    </source>
</evidence>
<dbReference type="PANTHER" id="PTHR36838">
    <property type="entry name" value="AUXIN EFFLUX CARRIER FAMILY PROTEIN"/>
    <property type="match status" value="1"/>
</dbReference>
<keyword evidence="7 8" id="KW-0472">Membrane</keyword>
<evidence type="ECO:0000256" key="2">
    <source>
        <dbReference type="ARBA" id="ARBA00010145"/>
    </source>
</evidence>
<dbReference type="RefSeq" id="WP_006591732.1">
    <property type="nucleotide sequence ID" value="NZ_BAHD01000017.1"/>
</dbReference>
<evidence type="ECO:0000256" key="5">
    <source>
        <dbReference type="ARBA" id="ARBA00022692"/>
    </source>
</evidence>
<dbReference type="InterPro" id="IPR038770">
    <property type="entry name" value="Na+/solute_symporter_sf"/>
</dbReference>
<evidence type="ECO:0000313" key="10">
    <source>
        <dbReference type="Proteomes" id="UP000008366"/>
    </source>
</evidence>
<evidence type="ECO:0000313" key="9">
    <source>
        <dbReference type="EMBL" id="GAB95200.1"/>
    </source>
</evidence>
<keyword evidence="3" id="KW-0813">Transport</keyword>
<organism evidence="9 10">
    <name type="scientific">Kineosphaera limosa NBRC 100340</name>
    <dbReference type="NCBI Taxonomy" id="1184609"/>
    <lineage>
        <taxon>Bacteria</taxon>
        <taxon>Bacillati</taxon>
        <taxon>Actinomycetota</taxon>
        <taxon>Actinomycetes</taxon>
        <taxon>Micrococcales</taxon>
        <taxon>Dermatophilaceae</taxon>
        <taxon>Kineosphaera</taxon>
    </lineage>
</organism>
<dbReference type="eggNOG" id="COG0679">
    <property type="taxonomic scope" value="Bacteria"/>
</dbReference>
<keyword evidence="10" id="KW-1185">Reference proteome</keyword>
<evidence type="ECO:0000256" key="1">
    <source>
        <dbReference type="ARBA" id="ARBA00004651"/>
    </source>
</evidence>
<comment type="similarity">
    <text evidence="2">Belongs to the auxin efflux carrier (TC 2.A.69) family.</text>
</comment>
<comment type="subcellular location">
    <subcellularLocation>
        <location evidence="1">Cell membrane</location>
        <topology evidence="1">Multi-pass membrane protein</topology>
    </subcellularLocation>
</comment>
<accession>K6W7N1</accession>
<keyword evidence="4" id="KW-1003">Cell membrane</keyword>
<sequence length="329" mass="33757">MSGTLDAGALTSALLPTAALIALGWALRRKWRFTDEFWRNLERLAYFILLPALFVSGLSRADFEGLGVGSMALVLAISSALAALVTWLVRRLITPDGPAFTSVFQGGVRFNNYIGLVVATAVFGADGLALAALCNAVLVPLVNVTSTLALARYGQGHTHWLAIARQIVTNPLVVACVLGMGLQVLGRSAVGAAALQAPGIGEVLVGVGELVRILGTAALPIGLLCVGAGLRRPQALLGPNGMGVLIAWSMALRFVVVPAMTAGIALALGLSGPAAVVAVLFQSLPTASSAYMLARRLGGDAPLMAAIIAVQTVAGLVTVPVWLLVGQAL</sequence>
<keyword evidence="6 8" id="KW-1133">Transmembrane helix</keyword>
<evidence type="ECO:0000256" key="7">
    <source>
        <dbReference type="ARBA" id="ARBA00023136"/>
    </source>
</evidence>
<dbReference type="OrthoDB" id="9805563at2"/>
<dbReference type="Gene3D" id="1.20.1530.20">
    <property type="match status" value="1"/>
</dbReference>
<feature type="transmembrane region" description="Helical" evidence="8">
    <location>
        <begin position="167"/>
        <end position="190"/>
    </location>
</feature>
<reference evidence="9 10" key="1">
    <citation type="submission" date="2012-08" db="EMBL/GenBank/DDBJ databases">
        <title>Whole genome shotgun sequence of Kineosphaera limosa NBRC 100340.</title>
        <authorList>
            <person name="Yoshida I."/>
            <person name="Isaki S."/>
            <person name="Hosoyama A."/>
            <person name="Tsuchikane K."/>
            <person name="Katsumata H."/>
            <person name="Ando Y."/>
            <person name="Ohji S."/>
            <person name="Hamada M."/>
            <person name="Tamura T."/>
            <person name="Yamazoe A."/>
            <person name="Yamazaki S."/>
            <person name="Fujita N."/>
        </authorList>
    </citation>
    <scope>NUCLEOTIDE SEQUENCE [LARGE SCALE GENOMIC DNA]</scope>
    <source>
        <strain evidence="9 10">NBRC 100340</strain>
    </source>
</reference>
<dbReference type="AlphaFoldDB" id="K6W7N1"/>
<dbReference type="STRING" id="1184609.KILIM_017_00450"/>